<reference evidence="2" key="1">
    <citation type="submission" date="2023-04" db="EMBL/GenBank/DDBJ databases">
        <authorList>
            <person name="Vijverberg K."/>
            <person name="Xiong W."/>
            <person name="Schranz E."/>
        </authorList>
    </citation>
    <scope>NUCLEOTIDE SEQUENCE</scope>
</reference>
<dbReference type="EMBL" id="OX465081">
    <property type="protein sequence ID" value="CAI9283753.1"/>
    <property type="molecule type" value="Genomic_DNA"/>
</dbReference>
<name>A0AA36E683_LACSI</name>
<evidence type="ECO:0000259" key="1">
    <source>
        <dbReference type="Pfam" id="PF20649"/>
    </source>
</evidence>
<gene>
    <name evidence="2" type="ORF">LSALG_LOCUS23329</name>
</gene>
<feature type="domain" description="Conserved oligomeric Golgi complex subunit 5 helical" evidence="1">
    <location>
        <begin position="86"/>
        <end position="133"/>
    </location>
</feature>
<keyword evidence="3" id="KW-1185">Reference proteome</keyword>
<dbReference type="Proteomes" id="UP001177003">
    <property type="component" value="Chromosome 5"/>
</dbReference>
<evidence type="ECO:0000313" key="2">
    <source>
        <dbReference type="EMBL" id="CAI9283753.1"/>
    </source>
</evidence>
<dbReference type="AlphaFoldDB" id="A0AA36E683"/>
<sequence>MTSPCATSPTQKSTCATSSTCVIFLSLKHLLSEHCVHLQISKKSCRRYQLTLLHLTHETLLEPSSLTPSNLLQEETLLWCISGSIRVLSMKRDPYTLALLLDEVMQEGDSILTTRVWEAIVKSFANQMKSTQHQVLTKRYSQLDTQSSSL</sequence>
<dbReference type="Pfam" id="PF20649">
    <property type="entry name" value="COG5_C"/>
    <property type="match status" value="1"/>
</dbReference>
<proteinExistence type="predicted"/>
<evidence type="ECO:0000313" key="3">
    <source>
        <dbReference type="Proteomes" id="UP001177003"/>
    </source>
</evidence>
<accession>A0AA36E683</accession>
<protein>
    <recommendedName>
        <fullName evidence="1">Conserved oligomeric Golgi complex subunit 5 helical domain-containing protein</fullName>
    </recommendedName>
</protein>
<organism evidence="2 3">
    <name type="scientific">Lactuca saligna</name>
    <name type="common">Willowleaf lettuce</name>
    <dbReference type="NCBI Taxonomy" id="75948"/>
    <lineage>
        <taxon>Eukaryota</taxon>
        <taxon>Viridiplantae</taxon>
        <taxon>Streptophyta</taxon>
        <taxon>Embryophyta</taxon>
        <taxon>Tracheophyta</taxon>
        <taxon>Spermatophyta</taxon>
        <taxon>Magnoliopsida</taxon>
        <taxon>eudicotyledons</taxon>
        <taxon>Gunneridae</taxon>
        <taxon>Pentapetalae</taxon>
        <taxon>asterids</taxon>
        <taxon>campanulids</taxon>
        <taxon>Asterales</taxon>
        <taxon>Asteraceae</taxon>
        <taxon>Cichorioideae</taxon>
        <taxon>Cichorieae</taxon>
        <taxon>Lactucinae</taxon>
        <taxon>Lactuca</taxon>
    </lineage>
</organism>
<dbReference type="InterPro" id="IPR048485">
    <property type="entry name" value="COG5_helical"/>
</dbReference>